<evidence type="ECO:0000256" key="1">
    <source>
        <dbReference type="ARBA" id="ARBA00004413"/>
    </source>
</evidence>
<evidence type="ECO:0000256" key="4">
    <source>
        <dbReference type="ARBA" id="ARBA00022468"/>
    </source>
</evidence>
<keyword evidence="6" id="KW-0963">Cytoplasm</keyword>
<dbReference type="PANTHER" id="PTHR10845">
    <property type="entry name" value="REGULATOR OF G PROTEIN SIGNALING"/>
    <property type="match status" value="1"/>
</dbReference>
<feature type="domain" description="RGS" evidence="8">
    <location>
        <begin position="106"/>
        <end position="222"/>
    </location>
</feature>
<protein>
    <recommendedName>
        <fullName evidence="3">Regulator of G-protein signaling 1</fullName>
    </recommendedName>
</protein>
<evidence type="ECO:0000256" key="7">
    <source>
        <dbReference type="ARBA" id="ARBA00023136"/>
    </source>
</evidence>
<evidence type="ECO:0000313" key="9">
    <source>
        <dbReference type="EMBL" id="TWW58321.1"/>
    </source>
</evidence>
<dbReference type="PRINTS" id="PR01301">
    <property type="entry name" value="RGSPROTEIN"/>
</dbReference>
<gene>
    <name evidence="9" type="ORF">D4764_07G0010400</name>
</gene>
<dbReference type="InterPro" id="IPR016137">
    <property type="entry name" value="RGS"/>
</dbReference>
<sequence length="225" mass="25836">MSTAAANIFNHDTSRSREPSGYIRMMSLTTSAGREYLQIPAVIGELSRSLISAQERTHSDGLVKRPTEDLQIKMENKGWADRRDPGLKLNTKSPAHIDDVVAWGESLDLLLECKTGQLLFEEFLRTEYSEENLLFWLACQDYKKLFSGTEMVAAAKRIYEEFVQVDAPRQINIDCVTREEISENLSQPGPNCFDRAQRVIYSLMENDCFPRFLKSEIYRALLERQ</sequence>
<dbReference type="InterPro" id="IPR036305">
    <property type="entry name" value="RGS_sf"/>
</dbReference>
<organism evidence="9 10">
    <name type="scientific">Takifugu flavidus</name>
    <name type="common">sansaifugu</name>
    <dbReference type="NCBI Taxonomy" id="433684"/>
    <lineage>
        <taxon>Eukaryota</taxon>
        <taxon>Metazoa</taxon>
        <taxon>Chordata</taxon>
        <taxon>Craniata</taxon>
        <taxon>Vertebrata</taxon>
        <taxon>Euteleostomi</taxon>
        <taxon>Actinopterygii</taxon>
        <taxon>Neopterygii</taxon>
        <taxon>Teleostei</taxon>
        <taxon>Neoteleostei</taxon>
        <taxon>Acanthomorphata</taxon>
        <taxon>Eupercaria</taxon>
        <taxon>Tetraodontiformes</taxon>
        <taxon>Tetradontoidea</taxon>
        <taxon>Tetraodontidae</taxon>
        <taxon>Takifugu</taxon>
    </lineage>
</organism>
<keyword evidence="7" id="KW-0472">Membrane</keyword>
<dbReference type="Proteomes" id="UP000324091">
    <property type="component" value="Chromosome 7"/>
</dbReference>
<comment type="caution">
    <text evidence="9">The sequence shown here is derived from an EMBL/GenBank/DDBJ whole genome shotgun (WGS) entry which is preliminary data.</text>
</comment>
<proteinExistence type="predicted"/>
<dbReference type="EMBL" id="RHFK02000020">
    <property type="protein sequence ID" value="TWW58321.1"/>
    <property type="molecule type" value="Genomic_DNA"/>
</dbReference>
<keyword evidence="10" id="KW-1185">Reference proteome</keyword>
<dbReference type="PROSITE" id="PS50132">
    <property type="entry name" value="RGS"/>
    <property type="match status" value="1"/>
</dbReference>
<dbReference type="PANTHER" id="PTHR10845:SF34">
    <property type="entry name" value="REGULATOR OF G-PROTEIN SIGNALING 1"/>
    <property type="match status" value="1"/>
</dbReference>
<evidence type="ECO:0000256" key="2">
    <source>
        <dbReference type="ARBA" id="ARBA00004514"/>
    </source>
</evidence>
<dbReference type="SUPFAM" id="SSF48097">
    <property type="entry name" value="Regulator of G-protein signaling, RGS"/>
    <property type="match status" value="1"/>
</dbReference>
<evidence type="ECO:0000259" key="8">
    <source>
        <dbReference type="PROSITE" id="PS50132"/>
    </source>
</evidence>
<evidence type="ECO:0000256" key="5">
    <source>
        <dbReference type="ARBA" id="ARBA00022475"/>
    </source>
</evidence>
<evidence type="ECO:0000313" key="10">
    <source>
        <dbReference type="Proteomes" id="UP000324091"/>
    </source>
</evidence>
<dbReference type="Gene3D" id="1.10.167.10">
    <property type="entry name" value="Regulator of G-protein Signalling 4, domain 2"/>
    <property type="match status" value="1"/>
</dbReference>
<name>A0A5C6MW31_9TELE</name>
<dbReference type="FunFam" id="1.10.167.10:FF:000001">
    <property type="entry name" value="Putative regulator of g-protein signaling 12"/>
    <property type="match status" value="1"/>
</dbReference>
<dbReference type="GO" id="GO:0005829">
    <property type="term" value="C:cytosol"/>
    <property type="evidence" value="ECO:0007669"/>
    <property type="project" value="UniProtKB-SubCell"/>
</dbReference>
<dbReference type="GO" id="GO:0005096">
    <property type="term" value="F:GTPase activator activity"/>
    <property type="evidence" value="ECO:0007669"/>
    <property type="project" value="UniProtKB-KW"/>
</dbReference>
<reference evidence="9 10" key="1">
    <citation type="submission" date="2019-04" db="EMBL/GenBank/DDBJ databases">
        <title>Chromosome genome assembly for Takifugu flavidus.</title>
        <authorList>
            <person name="Xiao S."/>
        </authorList>
    </citation>
    <scope>NUCLEOTIDE SEQUENCE [LARGE SCALE GENOMIC DNA]</scope>
    <source>
        <strain evidence="9">HTHZ2018</strain>
        <tissue evidence="9">Muscle</tissue>
    </source>
</reference>
<evidence type="ECO:0000256" key="3">
    <source>
        <dbReference type="ARBA" id="ARBA00020118"/>
    </source>
</evidence>
<dbReference type="GO" id="GO:0005886">
    <property type="term" value="C:plasma membrane"/>
    <property type="evidence" value="ECO:0007669"/>
    <property type="project" value="UniProtKB-SubCell"/>
</dbReference>
<dbReference type="AlphaFoldDB" id="A0A5C6MW31"/>
<evidence type="ECO:0000256" key="6">
    <source>
        <dbReference type="ARBA" id="ARBA00022490"/>
    </source>
</evidence>
<accession>A0A5C6MW31</accession>
<dbReference type="InterPro" id="IPR044926">
    <property type="entry name" value="RGS_subdomain_2"/>
</dbReference>
<keyword evidence="5" id="KW-1003">Cell membrane</keyword>
<keyword evidence="4" id="KW-0343">GTPase activation</keyword>
<dbReference type="Pfam" id="PF00615">
    <property type="entry name" value="RGS"/>
    <property type="match status" value="1"/>
</dbReference>
<comment type="subcellular location">
    <subcellularLocation>
        <location evidence="1">Cell membrane</location>
        <topology evidence="1">Peripheral membrane protein</topology>
        <orientation evidence="1">Cytoplasmic side</orientation>
    </subcellularLocation>
    <subcellularLocation>
        <location evidence="2">Cytoplasm</location>
        <location evidence="2">Cytosol</location>
    </subcellularLocation>
</comment>
<dbReference type="SMART" id="SM00315">
    <property type="entry name" value="RGS"/>
    <property type="match status" value="1"/>
</dbReference>